<protein>
    <submittedName>
        <fullName evidence="1">Uncharacterized protein</fullName>
    </submittedName>
</protein>
<organism evidence="1 2">
    <name type="scientific">Parelaphostrongylus tenuis</name>
    <name type="common">Meningeal worm</name>
    <dbReference type="NCBI Taxonomy" id="148309"/>
    <lineage>
        <taxon>Eukaryota</taxon>
        <taxon>Metazoa</taxon>
        <taxon>Ecdysozoa</taxon>
        <taxon>Nematoda</taxon>
        <taxon>Chromadorea</taxon>
        <taxon>Rhabditida</taxon>
        <taxon>Rhabditina</taxon>
        <taxon>Rhabditomorpha</taxon>
        <taxon>Strongyloidea</taxon>
        <taxon>Metastrongylidae</taxon>
        <taxon>Parelaphostrongylus</taxon>
    </lineage>
</organism>
<gene>
    <name evidence="1" type="ORF">KIN20_004962</name>
</gene>
<proteinExistence type="predicted"/>
<dbReference type="Proteomes" id="UP001196413">
    <property type="component" value="Unassembled WGS sequence"/>
</dbReference>
<evidence type="ECO:0000313" key="1">
    <source>
        <dbReference type="EMBL" id="KAJ1349400.1"/>
    </source>
</evidence>
<name>A0AAD5M1D5_PARTN</name>
<evidence type="ECO:0000313" key="2">
    <source>
        <dbReference type="Proteomes" id="UP001196413"/>
    </source>
</evidence>
<keyword evidence="2" id="KW-1185">Reference proteome</keyword>
<sequence length="115" mass="12654">MTNHLGVGLPSSKRKICSGETFCFRPSFNVPALPPNTELAGVMRTAYMLKISVGKTHNHIVATLNTSLTPIFWPQEDGQHGATERRHRTNDRVGILAHLKLLCHTGLSPQNAEVN</sequence>
<comment type="caution">
    <text evidence="1">The sequence shown here is derived from an EMBL/GenBank/DDBJ whole genome shotgun (WGS) entry which is preliminary data.</text>
</comment>
<dbReference type="AlphaFoldDB" id="A0AAD5M1D5"/>
<reference evidence="1" key="1">
    <citation type="submission" date="2021-06" db="EMBL/GenBank/DDBJ databases">
        <title>Parelaphostrongylus tenuis whole genome reference sequence.</title>
        <authorList>
            <person name="Garwood T.J."/>
            <person name="Larsen P.A."/>
            <person name="Fountain-Jones N.M."/>
            <person name="Garbe J.R."/>
            <person name="Macchietto M.G."/>
            <person name="Kania S.A."/>
            <person name="Gerhold R.W."/>
            <person name="Richards J.E."/>
            <person name="Wolf T.M."/>
        </authorList>
    </citation>
    <scope>NUCLEOTIDE SEQUENCE</scope>
    <source>
        <strain evidence="1">MNPRO001-30</strain>
        <tissue evidence="1">Meninges</tissue>
    </source>
</reference>
<dbReference type="EMBL" id="JAHQIW010000658">
    <property type="protein sequence ID" value="KAJ1349400.1"/>
    <property type="molecule type" value="Genomic_DNA"/>
</dbReference>
<accession>A0AAD5M1D5</accession>